<keyword evidence="4 6" id="KW-0408">Iron</keyword>
<feature type="binding site" evidence="6">
    <location>
        <position position="155"/>
    </location>
    <ligand>
        <name>[4Fe-4S] cluster</name>
        <dbReference type="ChEBI" id="CHEBI:49883"/>
        <label>3</label>
    </ligand>
</feature>
<dbReference type="InterPro" id="IPR017900">
    <property type="entry name" value="4Fe4S_Fe_S_CS"/>
</dbReference>
<comment type="cofactor">
    <cofactor evidence="6">
        <name>[4Fe-4S] cluster</name>
        <dbReference type="ChEBI" id="CHEBI:49883"/>
    </cofactor>
</comment>
<evidence type="ECO:0000259" key="7">
    <source>
        <dbReference type="PROSITE" id="PS51379"/>
    </source>
</evidence>
<feature type="binding site" evidence="6">
    <location>
        <position position="51"/>
    </location>
    <ligand>
        <name>[4Fe-4S] cluster</name>
        <dbReference type="ChEBI" id="CHEBI:49883"/>
        <label>1</label>
    </ligand>
</feature>
<dbReference type="HOGENOM" id="CLU_077329_2_1_6"/>
<evidence type="ECO:0000256" key="3">
    <source>
        <dbReference type="ARBA" id="ARBA00022737"/>
    </source>
</evidence>
<dbReference type="Gene3D" id="3.30.70.20">
    <property type="match status" value="2"/>
</dbReference>
<dbReference type="InterPro" id="IPR050157">
    <property type="entry name" value="PSI_iron-sulfur_center"/>
</dbReference>
<proteinExistence type="inferred from homology"/>
<dbReference type="PANTHER" id="PTHR24960">
    <property type="entry name" value="PHOTOSYSTEM I IRON-SULFUR CENTER-RELATED"/>
    <property type="match status" value="1"/>
</dbReference>
<dbReference type="RefSeq" id="WP_005763819.1">
    <property type="nucleotide sequence ID" value="NZ_GG704811.1"/>
</dbReference>
<keyword evidence="1 6" id="KW-0004">4Fe-4S</keyword>
<comment type="subunit">
    <text evidence="6">Interacts with the cytoplasmic NapA precursor.</text>
</comment>
<evidence type="ECO:0000256" key="6">
    <source>
        <dbReference type="HAMAP-Rule" id="MF_02201"/>
    </source>
</evidence>
<evidence type="ECO:0000313" key="8">
    <source>
        <dbReference type="EMBL" id="EEX50590.1"/>
    </source>
</evidence>
<gene>
    <name evidence="6 8" type="primary">napF</name>
    <name evidence="8" type="ORF">HMPREF0621_0816</name>
</gene>
<feature type="domain" description="4Fe-4S ferredoxin-type" evidence="7">
    <location>
        <begin position="71"/>
        <end position="100"/>
    </location>
</feature>
<dbReference type="PROSITE" id="PS51379">
    <property type="entry name" value="4FE4S_FER_2"/>
    <property type="match status" value="2"/>
</dbReference>
<feature type="binding site" evidence="6">
    <location>
        <position position="90"/>
    </location>
    <ligand>
        <name>[4Fe-4S] cluster</name>
        <dbReference type="ChEBI" id="CHEBI:49883"/>
        <label>2</label>
    </ligand>
</feature>
<dbReference type="GO" id="GO:0051539">
    <property type="term" value="F:4 iron, 4 sulfur cluster binding"/>
    <property type="evidence" value="ECO:0007669"/>
    <property type="project" value="UniProtKB-UniRule"/>
</dbReference>
<feature type="binding site" evidence="6">
    <location>
        <position position="162"/>
    </location>
    <ligand>
        <name>[4Fe-4S] cluster</name>
        <dbReference type="ChEBI" id="CHEBI:49883"/>
        <label>3</label>
    </ligand>
</feature>
<feature type="domain" description="4Fe-4S ferredoxin-type" evidence="7">
    <location>
        <begin position="143"/>
        <end position="172"/>
    </location>
</feature>
<keyword evidence="5 6" id="KW-0411">Iron-sulfur</keyword>
<dbReference type="SUPFAM" id="SSF54862">
    <property type="entry name" value="4Fe-4S ferredoxins"/>
    <property type="match status" value="1"/>
</dbReference>
<dbReference type="PANTHER" id="PTHR24960:SF46">
    <property type="entry name" value="FERREDOXIN-TYPE PROTEIN NAPF"/>
    <property type="match status" value="1"/>
</dbReference>
<feature type="binding site" evidence="6">
    <location>
        <position position="54"/>
    </location>
    <ligand>
        <name>[4Fe-4S] cluster</name>
        <dbReference type="ChEBI" id="CHEBI:49883"/>
        <label>1</label>
    </ligand>
</feature>
<feature type="binding site" evidence="6">
    <location>
        <position position="80"/>
    </location>
    <ligand>
        <name>[4Fe-4S] cluster</name>
        <dbReference type="ChEBI" id="CHEBI:49883"/>
        <label>2</label>
    </ligand>
</feature>
<feature type="binding site" evidence="6">
    <location>
        <position position="86"/>
    </location>
    <ligand>
        <name>[4Fe-4S] cluster</name>
        <dbReference type="ChEBI" id="CHEBI:49883"/>
        <label>2</label>
    </ligand>
</feature>
<keyword evidence="2 6" id="KW-0479">Metal-binding</keyword>
<keyword evidence="3 6" id="KW-0677">Repeat</keyword>
<dbReference type="AlphaFoldDB" id="C9PP92"/>
<accession>C9PP92</accession>
<dbReference type="InterPro" id="IPR017896">
    <property type="entry name" value="4Fe4S_Fe-S-bd"/>
</dbReference>
<comment type="caution">
    <text evidence="8">The sequence shown here is derived from an EMBL/GenBank/DDBJ whole genome shotgun (WGS) entry which is preliminary data.</text>
</comment>
<dbReference type="GO" id="GO:0046872">
    <property type="term" value="F:metal ion binding"/>
    <property type="evidence" value="ECO:0007669"/>
    <property type="project" value="UniProtKB-KW"/>
</dbReference>
<evidence type="ECO:0000313" key="9">
    <source>
        <dbReference type="Proteomes" id="UP000005519"/>
    </source>
</evidence>
<keyword evidence="9" id="KW-1185">Reference proteome</keyword>
<sequence>MAVENLPRRNFLRGQFFTSLQSDQIKQQGFNGIRPPWAVNNTLFIQNCTRCDACIQACETKILIKGKGGFPEIQFNRGECTFCQKCVEVCQQPVFRPLSELAWAHKVEITASCLTHKSVECRSCEDSCEMRAIRFKRLLGQVSQPTLDLDSCNGCGACIKGCPVSAIKVLCITPNELDTKND</sequence>
<feature type="binding site" evidence="6">
    <location>
        <position position="83"/>
    </location>
    <ligand>
        <name>[4Fe-4S] cluster</name>
        <dbReference type="ChEBI" id="CHEBI:49883"/>
        <label>2</label>
    </ligand>
</feature>
<dbReference type="InterPro" id="IPR004496">
    <property type="entry name" value="NapF"/>
</dbReference>
<feature type="binding site" evidence="6">
    <location>
        <position position="58"/>
    </location>
    <ligand>
        <name>[4Fe-4S] cluster</name>
        <dbReference type="ChEBI" id="CHEBI:49883"/>
        <label>1</label>
    </ligand>
</feature>
<dbReference type="GO" id="GO:0005737">
    <property type="term" value="C:cytoplasm"/>
    <property type="evidence" value="ECO:0007669"/>
    <property type="project" value="UniProtKB-SubCell"/>
</dbReference>
<evidence type="ECO:0000256" key="5">
    <source>
        <dbReference type="ARBA" id="ARBA00023014"/>
    </source>
</evidence>
<dbReference type="EMBL" id="ACZR01000009">
    <property type="protein sequence ID" value="EEX50590.1"/>
    <property type="molecule type" value="Genomic_DNA"/>
</dbReference>
<dbReference type="Proteomes" id="UP000005519">
    <property type="component" value="Unassembled WGS sequence"/>
</dbReference>
<dbReference type="HAMAP" id="MF_02201">
    <property type="entry name" value="NapF"/>
    <property type="match status" value="1"/>
</dbReference>
<dbReference type="Pfam" id="PF12838">
    <property type="entry name" value="Fer4_7"/>
    <property type="match status" value="2"/>
</dbReference>
<dbReference type="CDD" id="cd10564">
    <property type="entry name" value="NapF_like"/>
    <property type="match status" value="1"/>
</dbReference>
<feature type="binding site" evidence="6">
    <location>
        <position position="158"/>
    </location>
    <ligand>
        <name>[4Fe-4S] cluster</name>
        <dbReference type="ChEBI" id="CHEBI:49883"/>
        <label>3</label>
    </ligand>
</feature>
<feature type="binding site" evidence="6">
    <location>
        <position position="152"/>
    </location>
    <ligand>
        <name>[4Fe-4S] cluster</name>
        <dbReference type="ChEBI" id="CHEBI:49883"/>
        <label>3</label>
    </ligand>
</feature>
<evidence type="ECO:0000256" key="4">
    <source>
        <dbReference type="ARBA" id="ARBA00023004"/>
    </source>
</evidence>
<evidence type="ECO:0000256" key="2">
    <source>
        <dbReference type="ARBA" id="ARBA00022723"/>
    </source>
</evidence>
<comment type="similarity">
    <text evidence="6">Belongs to the NapF family.</text>
</comment>
<comment type="function">
    <text evidence="6">Could be involved in the maturation of NapA, the catalytic subunit of the periplasmic nitrate reductase, before its export into the periplasm.</text>
</comment>
<protein>
    <recommendedName>
        <fullName evidence="6">Ferredoxin-type protein NapF</fullName>
    </recommendedName>
</protein>
<dbReference type="OrthoDB" id="9808559at2"/>
<organism evidence="8 9">
    <name type="scientific">Pasteurella dagmatis ATCC 43325</name>
    <dbReference type="NCBI Taxonomy" id="667128"/>
    <lineage>
        <taxon>Bacteria</taxon>
        <taxon>Pseudomonadati</taxon>
        <taxon>Pseudomonadota</taxon>
        <taxon>Gammaproteobacteria</taxon>
        <taxon>Pasteurellales</taxon>
        <taxon>Pasteurellaceae</taxon>
        <taxon>Pasteurella</taxon>
    </lineage>
</organism>
<evidence type="ECO:0000256" key="1">
    <source>
        <dbReference type="ARBA" id="ARBA00022485"/>
    </source>
</evidence>
<keyword evidence="6" id="KW-0963">Cytoplasm</keyword>
<dbReference type="NCBIfam" id="TIGR00402">
    <property type="entry name" value="napF"/>
    <property type="match status" value="1"/>
</dbReference>
<reference evidence="8 9" key="1">
    <citation type="submission" date="2009-10" db="EMBL/GenBank/DDBJ databases">
        <authorList>
            <person name="Muzny D."/>
            <person name="Qin X."/>
            <person name="Deng J."/>
            <person name="Jiang H."/>
            <person name="Liu Y."/>
            <person name="Qu J."/>
            <person name="Song X.-Z."/>
            <person name="Zhang L."/>
            <person name="Thornton R."/>
            <person name="Coyle M."/>
            <person name="Francisco L."/>
            <person name="Jackson L."/>
            <person name="Javaid M."/>
            <person name="Korchina V."/>
            <person name="Kovar C."/>
            <person name="Mata R."/>
            <person name="Mathew T."/>
            <person name="Ngo R."/>
            <person name="Nguyen L."/>
            <person name="Nguyen N."/>
            <person name="Okwuonu G."/>
            <person name="Ongeri F."/>
            <person name="Pham C."/>
            <person name="Simmons D."/>
            <person name="Wilczek-Boney K."/>
            <person name="Hale W."/>
            <person name="Jakkamsetti A."/>
            <person name="Pham P."/>
            <person name="Ruth R."/>
            <person name="San Lucas F."/>
            <person name="Warren J."/>
            <person name="Zhang J."/>
            <person name="Zhao Z."/>
            <person name="Zhou C."/>
            <person name="Zhu D."/>
            <person name="Lee S."/>
            <person name="Bess C."/>
            <person name="Blankenburg K."/>
            <person name="Forbes L."/>
            <person name="Fu Q."/>
            <person name="Gubbala S."/>
            <person name="Hirani K."/>
            <person name="Jayaseelan J.C."/>
            <person name="Lara F."/>
            <person name="Munidasa M."/>
            <person name="Palculict T."/>
            <person name="Patil S."/>
            <person name="Pu L.-L."/>
            <person name="Saada N."/>
            <person name="Tang L."/>
            <person name="Weissenberger G."/>
            <person name="Zhu Y."/>
            <person name="Hemphill L."/>
            <person name="Shang Y."/>
            <person name="Youmans B."/>
            <person name="Ayvaz T."/>
            <person name="Ross M."/>
            <person name="Santibanez J."/>
            <person name="Aqrawi P."/>
            <person name="Gross S."/>
            <person name="Joshi V."/>
            <person name="Fowler G."/>
            <person name="Nazareth L."/>
            <person name="Reid J."/>
            <person name="Worley K."/>
            <person name="Petrosino J."/>
            <person name="Highlander S."/>
            <person name="Gibbs R."/>
        </authorList>
    </citation>
    <scope>NUCLEOTIDE SEQUENCE [LARGE SCALE GENOMIC DNA]</scope>
    <source>
        <strain evidence="8 9">ATCC 43325</strain>
    </source>
</reference>
<feature type="binding site" evidence="6">
    <location>
        <position position="48"/>
    </location>
    <ligand>
        <name>[4Fe-4S] cluster</name>
        <dbReference type="ChEBI" id="CHEBI:49883"/>
        <label>1</label>
    </ligand>
</feature>
<comment type="subcellular location">
    <subcellularLocation>
        <location evidence="6">Cytoplasm</location>
    </subcellularLocation>
</comment>
<dbReference type="STRING" id="667128.HMPREF0621_0816"/>
<dbReference type="PROSITE" id="PS00198">
    <property type="entry name" value="4FE4S_FER_1"/>
    <property type="match status" value="2"/>
</dbReference>
<name>C9PP92_9PAST</name>